<evidence type="ECO:0000313" key="3">
    <source>
        <dbReference type="Proteomes" id="UP000199517"/>
    </source>
</evidence>
<reference evidence="3" key="1">
    <citation type="submission" date="2016-10" db="EMBL/GenBank/DDBJ databases">
        <authorList>
            <person name="Varghese N."/>
            <person name="Submissions S."/>
        </authorList>
    </citation>
    <scope>NUCLEOTIDE SEQUENCE [LARGE SCALE GENOMIC DNA]</scope>
    <source>
        <strain evidence="3">DSM 7481</strain>
    </source>
</reference>
<evidence type="ECO:0000313" key="2">
    <source>
        <dbReference type="EMBL" id="SFD92482.1"/>
    </source>
</evidence>
<accession>A0A1I1WBJ9</accession>
<dbReference type="RefSeq" id="WP_092953428.1">
    <property type="nucleotide sequence ID" value="NZ_FOMQ01000009.1"/>
</dbReference>
<evidence type="ECO:0000256" key="1">
    <source>
        <dbReference type="SAM" id="MobiDB-lite"/>
    </source>
</evidence>
<dbReference type="Proteomes" id="UP000199517">
    <property type="component" value="Unassembled WGS sequence"/>
</dbReference>
<proteinExistence type="predicted"/>
<feature type="region of interest" description="Disordered" evidence="1">
    <location>
        <begin position="1"/>
        <end position="21"/>
    </location>
</feature>
<organism evidence="2 3">
    <name type="scientific">Paracidovorax konjaci</name>
    <dbReference type="NCBI Taxonomy" id="32040"/>
    <lineage>
        <taxon>Bacteria</taxon>
        <taxon>Pseudomonadati</taxon>
        <taxon>Pseudomonadota</taxon>
        <taxon>Betaproteobacteria</taxon>
        <taxon>Burkholderiales</taxon>
        <taxon>Comamonadaceae</taxon>
        <taxon>Paracidovorax</taxon>
    </lineage>
</organism>
<keyword evidence="3" id="KW-1185">Reference proteome</keyword>
<dbReference type="OrthoDB" id="8248741at2"/>
<dbReference type="EMBL" id="FOMQ01000009">
    <property type="protein sequence ID" value="SFD92482.1"/>
    <property type="molecule type" value="Genomic_DNA"/>
</dbReference>
<dbReference type="STRING" id="32040.SAMN04489710_10921"/>
<protein>
    <submittedName>
        <fullName evidence="2">LysM domain-containing protein</fullName>
    </submittedName>
</protein>
<sequence>MHLTDPLPDIPAEPTASSDEVTRLADWPSLEARYGLSGTAPDLALRLSMQASRYAVAPGAAVEPAQAAAAADLQAYARIAAQLAQPDRALSLTTTLDARSLGAAATPAYPLATAPFAAFAHGAHDYLAARAAMAPGRAQAGGATVQQMARDLGTTPGGLLAANAQQRYADLFGSAPLPVPAMVAVAGGDTLAALVARTAGLTQAAFVASNAAVPLQAGTELASPQRTVVAATDDSLATLGQADRARTSAAALALANATTPGLLREGVALAFGTASRVLAADDTFAQAASGLGTTVPLLAEANRQVVGLFVPGAVLAVGTLLAAEGDTLQSLAGHAGTDAEALATLNADLPGLWAAGTTVQAGFLDKPAAPAEGASLAAFAAANGATAGQIGTALANASTALAEGATLTLPGTLAHGDAPVPRSHVAAADDTVGSIAEGRTAAPSDIVELNADAPGLIAPGQTVTHAESGRSTVTEPGDTFRQIAGRLEEAGAALPLPALAASVAGQPGLTVPGAVWRCPALRGDAGGRNPGGTFSGLAAACGASALALAVENAAVLGVLEPGVALPLGHPAITTLPHDTLNGIVGRLALQGTQATVADAAAALRDVPHLVAPGAWLVPVPPSGTGGPAVALQPAFGDVVFPVAVGVAIARSGAPAAAEATPVRPAPDVGAALEAALPGVRVASDPAGTAASGEAPALWCVNFANGAGPRFGGFDTAAARHFALAPLCTSPAEGSVAIAEYTGGAGLSDTPQPHAFRDIDLDAWLDTFLHAMDAFPAPAGAEADLATHREALATALAQRVQPLLTGDGGSLEAARCTAREALRERLSAASTAQVFVQVEAKAPVAAAEHAVAVAGNEAPAPRLRVELAALESEAGAFGFSGTSVALQGPGAQATFACTVQSPGLRRLAAPRIAYTATGLELPRPQGVVPLVFSEPFTLAGAAGGEPLALPIPLRSLPDAASLLAQEAVQSVPQPDSAADLSAWDFHLAFRHGAAAQDAPTLVVSFAGEPADPWGGTPPAPAPDAVFAALAQFITAYPVLKGDLEQARPHAAQAFARLAGSVAAALASGPVPRQAPDAPSQPAPVPAPAEPTAIAYRLGQETGAPGQPTRLTVEAIDPATGLPMDHAAGRWPAVSAAAAAGAEAALPQDTALSTPTQAVYAYPPGLAIGATAPLRLVFPGSGEAGAIAGAPRPGWEESPSPGAVKTAVFAGLSVLARQSARAGVSLARNLSLDAQRATNPAFIYRRPITRFPHGAAPSVEAGAPITIGTAPGQGLAQALGTFLQALLALPPGHARQGHPVRMEASVGHVHSVQGGMPVELPVLRVPAFGYDPAVDGDWTDGTAWVARLAASVSEWEAHQRPVPSPEAYYRLALTVLGDSASAPPLIQVRDLRYRPAPQPA</sequence>
<name>A0A1I1WBJ9_9BURK</name>
<gene>
    <name evidence="2" type="ORF">SAMN04489710_10921</name>
</gene>